<evidence type="ECO:0000313" key="2">
    <source>
        <dbReference type="EMBL" id="OCF62220.1"/>
    </source>
</evidence>
<feature type="region of interest" description="Disordered" evidence="1">
    <location>
        <begin position="1"/>
        <end position="126"/>
    </location>
</feature>
<organism evidence="2 3">
    <name type="scientific">Kwoniella mangroviensis CBS 10435</name>
    <dbReference type="NCBI Taxonomy" id="1331196"/>
    <lineage>
        <taxon>Eukaryota</taxon>
        <taxon>Fungi</taxon>
        <taxon>Dikarya</taxon>
        <taxon>Basidiomycota</taxon>
        <taxon>Agaricomycotina</taxon>
        <taxon>Tremellomycetes</taxon>
        <taxon>Tremellales</taxon>
        <taxon>Cryptococcaceae</taxon>
        <taxon>Kwoniella</taxon>
    </lineage>
</organism>
<feature type="compositionally biased region" description="Low complexity" evidence="1">
    <location>
        <begin position="68"/>
        <end position="78"/>
    </location>
</feature>
<reference evidence="2 3" key="1">
    <citation type="submission" date="2013-07" db="EMBL/GenBank/DDBJ databases">
        <title>The Genome Sequence of Kwoniella mangroviensis CBS10435.</title>
        <authorList>
            <consortium name="The Broad Institute Genome Sequencing Platform"/>
            <person name="Cuomo C."/>
            <person name="Litvintseva A."/>
            <person name="Chen Y."/>
            <person name="Heitman J."/>
            <person name="Sun S."/>
            <person name="Springer D."/>
            <person name="Dromer F."/>
            <person name="Young S.K."/>
            <person name="Zeng Q."/>
            <person name="Gargeya S."/>
            <person name="Fitzgerald M."/>
            <person name="Abouelleil A."/>
            <person name="Alvarado L."/>
            <person name="Berlin A.M."/>
            <person name="Chapman S.B."/>
            <person name="Dewar J."/>
            <person name="Goldberg J."/>
            <person name="Griggs A."/>
            <person name="Gujja S."/>
            <person name="Hansen M."/>
            <person name="Howarth C."/>
            <person name="Imamovic A."/>
            <person name="Larimer J."/>
            <person name="McCowan C."/>
            <person name="Murphy C."/>
            <person name="Pearson M."/>
            <person name="Priest M."/>
            <person name="Roberts A."/>
            <person name="Saif S."/>
            <person name="Shea T."/>
            <person name="Sykes S."/>
            <person name="Wortman J."/>
            <person name="Nusbaum C."/>
            <person name="Birren B."/>
        </authorList>
    </citation>
    <scope>NUCLEOTIDE SEQUENCE [LARGE SCALE GENOMIC DNA]</scope>
    <source>
        <strain evidence="2 3">CBS 10435</strain>
    </source>
</reference>
<name>A0A1B9J375_9TREE</name>
<feature type="compositionally biased region" description="Gly residues" evidence="1">
    <location>
        <begin position="79"/>
        <end position="88"/>
    </location>
</feature>
<accession>A0A1B9J375</accession>
<sequence length="126" mass="12901">MSFRLALRPVRPLSSRVALVRPLHSTALRRTQAGYGDPQDEKADNHTPLPSSTPDPHPAGQGKGPGTKTGTTDPEVGTGEVGNAGGKKGAGDASKENVSGQEIKETKKVGEEPKKEEVGGAGPIGG</sequence>
<proteinExistence type="predicted"/>
<dbReference type="OrthoDB" id="2563552at2759"/>
<gene>
    <name evidence="2" type="ORF">L486_01887</name>
</gene>
<evidence type="ECO:0000256" key="1">
    <source>
        <dbReference type="SAM" id="MobiDB-lite"/>
    </source>
</evidence>
<dbReference type="Proteomes" id="UP000092583">
    <property type="component" value="Unassembled WGS sequence"/>
</dbReference>
<evidence type="ECO:0000313" key="3">
    <source>
        <dbReference type="Proteomes" id="UP000092583"/>
    </source>
</evidence>
<dbReference type="EMBL" id="KI669459">
    <property type="protein sequence ID" value="OCF62220.1"/>
    <property type="molecule type" value="Genomic_DNA"/>
</dbReference>
<dbReference type="AlphaFoldDB" id="A0A1B9J375"/>
<reference evidence="3" key="2">
    <citation type="submission" date="2013-12" db="EMBL/GenBank/DDBJ databases">
        <title>Evolution of pathogenesis and genome organization in the Tremellales.</title>
        <authorList>
            <person name="Cuomo C."/>
            <person name="Litvintseva A."/>
            <person name="Heitman J."/>
            <person name="Chen Y."/>
            <person name="Sun S."/>
            <person name="Springer D."/>
            <person name="Dromer F."/>
            <person name="Young S."/>
            <person name="Zeng Q."/>
            <person name="Chapman S."/>
            <person name="Gujja S."/>
            <person name="Saif S."/>
            <person name="Birren B."/>
        </authorList>
    </citation>
    <scope>NUCLEOTIDE SEQUENCE [LARGE SCALE GENOMIC DNA]</scope>
    <source>
        <strain evidence="3">CBS 10435</strain>
    </source>
</reference>
<feature type="compositionally biased region" description="Basic and acidic residues" evidence="1">
    <location>
        <begin position="102"/>
        <end position="118"/>
    </location>
</feature>
<keyword evidence="3" id="KW-1185">Reference proteome</keyword>
<protein>
    <submittedName>
        <fullName evidence="2">Uncharacterized protein</fullName>
    </submittedName>
</protein>